<dbReference type="SUPFAM" id="SSF53850">
    <property type="entry name" value="Periplasmic binding protein-like II"/>
    <property type="match status" value="1"/>
</dbReference>
<proteinExistence type="predicted"/>
<organism evidence="1 2">
    <name type="scientific">Aeromonas schubertii</name>
    <dbReference type="NCBI Taxonomy" id="652"/>
    <lineage>
        <taxon>Bacteria</taxon>
        <taxon>Pseudomonadati</taxon>
        <taxon>Pseudomonadota</taxon>
        <taxon>Gammaproteobacteria</taxon>
        <taxon>Aeromonadales</taxon>
        <taxon>Aeromonadaceae</taxon>
        <taxon>Aeromonas</taxon>
    </lineage>
</organism>
<dbReference type="PANTHER" id="PTHR30570">
    <property type="entry name" value="PERIPLASMIC PHOSPHATE BINDING COMPONENT OF PHOSPHATE ABC TRANSPORTER"/>
    <property type="match status" value="1"/>
</dbReference>
<dbReference type="Gene3D" id="3.40.190.10">
    <property type="entry name" value="Periplasmic binding protein-like II"/>
    <property type="match status" value="2"/>
</dbReference>
<reference evidence="1 2" key="2">
    <citation type="journal article" date="2016" name="Genome Announc.">
        <title>Complete Genome Sequence of the Highly Virulent Aeromonas schubertii Strain WL1483, Isolated from Diseased Snakehead Fish (Channa argus) in China.</title>
        <authorList>
            <person name="Liu L."/>
            <person name="Li N."/>
            <person name="Zhang D."/>
            <person name="Fu X."/>
            <person name="Shi C."/>
            <person name="Lin Q."/>
            <person name="Hao G."/>
        </authorList>
    </citation>
    <scope>NUCLEOTIDE SEQUENCE [LARGE SCALE GENOMIC DNA]</scope>
    <source>
        <strain evidence="1 2">WL1483</strain>
    </source>
</reference>
<evidence type="ECO:0000313" key="1">
    <source>
        <dbReference type="EMBL" id="ALP40218.1"/>
    </source>
</evidence>
<gene>
    <name evidence="1" type="ORF">WL1483_799</name>
</gene>
<protein>
    <submittedName>
        <fullName evidence="1">Phosphate binding protein</fullName>
    </submittedName>
</protein>
<name>A0A0S2SEW3_9GAMM</name>
<evidence type="ECO:0000313" key="2">
    <source>
        <dbReference type="Proteomes" id="UP000058114"/>
    </source>
</evidence>
<dbReference type="PATRIC" id="fig|652.5.peg.116"/>
<dbReference type="AlphaFoldDB" id="A0A0S2SEW3"/>
<dbReference type="EMBL" id="CP013067">
    <property type="protein sequence ID" value="ALP40218.1"/>
    <property type="molecule type" value="Genomic_DNA"/>
</dbReference>
<sequence length="240" mass="26677">MKGLWLALTLWGGMLAWADEIELIGSDTVASLIEPYQAGFTEQTGHGLKLRITGSLPALVRMKQWPGGIMLSEPFPAHPVPYLYRIGSDAVVFLVNRHNPLRALTLKELEALLQPQARWPDGRPVVLYSMGVNHATMHYVRQIFGAAGTPQSLHPQRTPELVIANVVDDEQGLGWLSLGRLRDEALSGARPLSLEGEPPLLPDQRLNPAYPLHRDLYLGFSRQPNRAEQALIDYLIGQQE</sequence>
<dbReference type="RefSeq" id="WP_060583352.1">
    <property type="nucleotide sequence ID" value="NZ_CP013067.1"/>
</dbReference>
<dbReference type="KEGG" id="asr:WL1483_799"/>
<dbReference type="PANTHER" id="PTHR30570:SF1">
    <property type="entry name" value="PHOSPHATE-BINDING PROTEIN PSTS"/>
    <property type="match status" value="1"/>
</dbReference>
<dbReference type="Proteomes" id="UP000058114">
    <property type="component" value="Chromosome"/>
</dbReference>
<dbReference type="InterPro" id="IPR050811">
    <property type="entry name" value="Phosphate_ABC_transporter"/>
</dbReference>
<reference evidence="2" key="1">
    <citation type="submission" date="2015-10" db="EMBL/GenBank/DDBJ databases">
        <title>Complete Genome Sequence of Aeromonas schubertii strain WL1483.</title>
        <authorList>
            <person name="Liu L."/>
        </authorList>
    </citation>
    <scope>NUCLEOTIDE SEQUENCE [LARGE SCALE GENOMIC DNA]</scope>
    <source>
        <strain evidence="2">WL1483</strain>
    </source>
</reference>
<accession>A0A0S2SEW3</accession>